<keyword evidence="3" id="KW-0430">Lectin</keyword>
<comment type="caution">
    <text evidence="3">The sequence shown here is derived from an EMBL/GenBank/DDBJ whole genome shotgun (WGS) entry which is preliminary data.</text>
</comment>
<dbReference type="STRING" id="84645.A0A498N1K3"/>
<dbReference type="PROSITE" id="PS50041">
    <property type="entry name" value="C_TYPE_LECTIN_2"/>
    <property type="match status" value="1"/>
</dbReference>
<dbReference type="SMART" id="SM00034">
    <property type="entry name" value="CLECT"/>
    <property type="match status" value="1"/>
</dbReference>
<dbReference type="Gene3D" id="3.10.100.10">
    <property type="entry name" value="Mannose-Binding Protein A, subunit A"/>
    <property type="match status" value="1"/>
</dbReference>
<evidence type="ECO:0000259" key="2">
    <source>
        <dbReference type="PROSITE" id="PS50041"/>
    </source>
</evidence>
<reference evidence="3 4" key="1">
    <citation type="submission" date="2018-03" db="EMBL/GenBank/DDBJ databases">
        <title>Draft genome sequence of Rohu Carp (Labeo rohita).</title>
        <authorList>
            <person name="Das P."/>
            <person name="Kushwaha B."/>
            <person name="Joshi C.G."/>
            <person name="Kumar D."/>
            <person name="Nagpure N.S."/>
            <person name="Sahoo L."/>
            <person name="Das S.P."/>
            <person name="Bit A."/>
            <person name="Patnaik S."/>
            <person name="Meher P.K."/>
            <person name="Jayasankar P."/>
            <person name="Koringa P.G."/>
            <person name="Patel N.V."/>
            <person name="Hinsu A.T."/>
            <person name="Kumar R."/>
            <person name="Pandey M."/>
            <person name="Agarwal S."/>
            <person name="Srivastava S."/>
            <person name="Singh M."/>
            <person name="Iquebal M.A."/>
            <person name="Jaiswal S."/>
            <person name="Angadi U.B."/>
            <person name="Kumar N."/>
            <person name="Raza M."/>
            <person name="Shah T.M."/>
            <person name="Rai A."/>
            <person name="Jena J.K."/>
        </authorList>
    </citation>
    <scope>NUCLEOTIDE SEQUENCE [LARGE SCALE GENOMIC DNA]</scope>
    <source>
        <strain evidence="3">DASCIFA01</strain>
        <tissue evidence="3">Testis</tissue>
    </source>
</reference>
<evidence type="ECO:0000313" key="4">
    <source>
        <dbReference type="Proteomes" id="UP000290572"/>
    </source>
</evidence>
<proteinExistence type="predicted"/>
<keyword evidence="4" id="KW-1185">Reference proteome</keyword>
<dbReference type="InterPro" id="IPR016186">
    <property type="entry name" value="C-type_lectin-like/link_sf"/>
</dbReference>
<dbReference type="GO" id="GO:0030246">
    <property type="term" value="F:carbohydrate binding"/>
    <property type="evidence" value="ECO:0007669"/>
    <property type="project" value="UniProtKB-KW"/>
</dbReference>
<dbReference type="PANTHER" id="PTHR22803">
    <property type="entry name" value="MANNOSE, PHOSPHOLIPASE, LECTIN RECEPTOR RELATED"/>
    <property type="match status" value="1"/>
</dbReference>
<dbReference type="SUPFAM" id="SSF56436">
    <property type="entry name" value="C-type lectin-like"/>
    <property type="match status" value="1"/>
</dbReference>
<dbReference type="AlphaFoldDB" id="A0A498N1K3"/>
<keyword evidence="1" id="KW-1015">Disulfide bond</keyword>
<sequence>MCLAHDGNLASVHTYEEYRFIQSLIQTKNQASTEAWIGGYDAVKEGTWLWSDGSKMNLELWAPEQPDNYEEEHCLGMNYGTSGNWNDYTCDFKMAFVCAKKLTPASVSS</sequence>
<dbReference type="PRINTS" id="PR01504">
    <property type="entry name" value="PNCREATITSAP"/>
</dbReference>
<dbReference type="InterPro" id="IPR001304">
    <property type="entry name" value="C-type_lectin-like"/>
</dbReference>
<dbReference type="CDD" id="cd00037">
    <property type="entry name" value="CLECT"/>
    <property type="match status" value="1"/>
</dbReference>
<dbReference type="EMBL" id="QBIY01011906">
    <property type="protein sequence ID" value="RXN28098.1"/>
    <property type="molecule type" value="Genomic_DNA"/>
</dbReference>
<dbReference type="InterPro" id="IPR016187">
    <property type="entry name" value="CTDL_fold"/>
</dbReference>
<dbReference type="Proteomes" id="UP000290572">
    <property type="component" value="Unassembled WGS sequence"/>
</dbReference>
<dbReference type="InterPro" id="IPR050111">
    <property type="entry name" value="C-type_lectin/snaclec_domain"/>
</dbReference>
<dbReference type="InterPro" id="IPR018378">
    <property type="entry name" value="C-type_lectin_CS"/>
</dbReference>
<accession>A0A498N1K3</accession>
<feature type="domain" description="C-type lectin" evidence="2">
    <location>
        <begin position="1"/>
        <end position="99"/>
    </location>
</feature>
<gene>
    <name evidence="3" type="ORF">ROHU_019603</name>
</gene>
<evidence type="ECO:0000313" key="3">
    <source>
        <dbReference type="EMBL" id="RXN28098.1"/>
    </source>
</evidence>
<protein>
    <submittedName>
        <fullName evidence="3">Galactose-specific lectin nattectin-like protein</fullName>
    </submittedName>
</protein>
<dbReference type="Pfam" id="PF00059">
    <property type="entry name" value="Lectin_C"/>
    <property type="match status" value="1"/>
</dbReference>
<name>A0A498N1K3_LABRO</name>
<dbReference type="PROSITE" id="PS00615">
    <property type="entry name" value="C_TYPE_LECTIN_1"/>
    <property type="match status" value="1"/>
</dbReference>
<organism evidence="3 4">
    <name type="scientific">Labeo rohita</name>
    <name type="common">Indian major carp</name>
    <name type="synonym">Cyprinus rohita</name>
    <dbReference type="NCBI Taxonomy" id="84645"/>
    <lineage>
        <taxon>Eukaryota</taxon>
        <taxon>Metazoa</taxon>
        <taxon>Chordata</taxon>
        <taxon>Craniata</taxon>
        <taxon>Vertebrata</taxon>
        <taxon>Euteleostomi</taxon>
        <taxon>Actinopterygii</taxon>
        <taxon>Neopterygii</taxon>
        <taxon>Teleostei</taxon>
        <taxon>Ostariophysi</taxon>
        <taxon>Cypriniformes</taxon>
        <taxon>Cyprinidae</taxon>
        <taxon>Labeoninae</taxon>
        <taxon>Labeonini</taxon>
        <taxon>Labeo</taxon>
    </lineage>
</organism>
<evidence type="ECO:0000256" key="1">
    <source>
        <dbReference type="ARBA" id="ARBA00023157"/>
    </source>
</evidence>